<evidence type="ECO:0000313" key="1">
    <source>
        <dbReference type="EMBL" id="QJC97173.1"/>
    </source>
</evidence>
<organism evidence="1 2">
    <name type="scientific">Bacillus mojavensis</name>
    <dbReference type="NCBI Taxonomy" id="72360"/>
    <lineage>
        <taxon>Bacteria</taxon>
        <taxon>Bacillati</taxon>
        <taxon>Bacillota</taxon>
        <taxon>Bacilli</taxon>
        <taxon>Bacillales</taxon>
        <taxon>Bacillaceae</taxon>
        <taxon>Bacillus</taxon>
    </lineage>
</organism>
<dbReference type="InterPro" id="IPR047705">
    <property type="entry name" value="AimR-like"/>
</dbReference>
<evidence type="ECO:0008006" key="3">
    <source>
        <dbReference type="Google" id="ProtNLM"/>
    </source>
</evidence>
<protein>
    <recommendedName>
        <fullName evidence="3">Prophage helix-turn-helix protein</fullName>
    </recommendedName>
</protein>
<name>A0ABX6LZ47_BACMO</name>
<dbReference type="NCBIfam" id="NF038310">
    <property type="entry name" value="lysogeny_AimR"/>
    <property type="match status" value="1"/>
</dbReference>
<evidence type="ECO:0000313" key="2">
    <source>
        <dbReference type="Proteomes" id="UP000501048"/>
    </source>
</evidence>
<dbReference type="Proteomes" id="UP000501048">
    <property type="component" value="Chromosome"/>
</dbReference>
<dbReference type="GeneID" id="76983455"/>
<dbReference type="RefSeq" id="WP_168748448.1">
    <property type="nucleotide sequence ID" value="NZ_CP051464.1"/>
</dbReference>
<sequence length="409" mass="47499">MEDVREFLFNKIEDRDDLDDKNVADFLNVSTRQLYYLKSGQRFLTFRNVLRLALLVDPENYRNRMRIWSLKLQTDDCIKNAFEYAAVTRDVELLKSLLDEHKSEKGVIGQYVKVYSFIYKYMTGQTKFNMMEQALLDLKTISDSSLKILIGIYKCIALLHKRQFSYLIDKASEIEVEIKNLSSKTRLFLKECYLFRLSEVLSVTNLFLNNLEESRRYANIIIEAQINKRAESDAYYVLGMSYLMDSPHKCITYLEKSCEKALETKSDLIITVARYNLNMGKLLLSEKLGEDAHESIKAVNDYREGTISYSEAEEKAKKIGDLDLLDYLSSMKEKKVENLYKKFHDFVANSNLYFAVIVVRDLMEAGENSDFIKSLANLRKNSSKGEVLFEENFISCFSIRSNSGRRVSA</sequence>
<keyword evidence="2" id="KW-1185">Reference proteome</keyword>
<accession>A0ABX6LZ47</accession>
<reference evidence="1 2" key="1">
    <citation type="submission" date="2020-04" db="EMBL/GenBank/DDBJ databases">
        <title>Plant growth promoting and environmental Bacillus: genomic and epigenetic comparison.</title>
        <authorList>
            <person name="Reva O.N."/>
            <person name="Lutz S."/>
            <person name="Ahrens C.H."/>
        </authorList>
    </citation>
    <scope>NUCLEOTIDE SEQUENCE [LARGE SCALE GENOMIC DNA]</scope>
    <source>
        <strain evidence="1 2">UCMB5075</strain>
    </source>
</reference>
<proteinExistence type="predicted"/>
<dbReference type="Pfam" id="PF22871">
    <property type="entry name" value="AimR"/>
    <property type="match status" value="1"/>
</dbReference>
<dbReference type="EMBL" id="CP051464">
    <property type="protein sequence ID" value="QJC97173.1"/>
    <property type="molecule type" value="Genomic_DNA"/>
</dbReference>
<gene>
    <name evidence="1" type="ORF">HC660_26990</name>
</gene>